<dbReference type="EMBL" id="CABVLZ010000002">
    <property type="protein sequence ID" value="VVU94804.1"/>
    <property type="molecule type" value="Genomic_DNA"/>
</dbReference>
<protein>
    <submittedName>
        <fullName evidence="1">Uncharacterized protein</fullName>
    </submittedName>
</protein>
<gene>
    <name evidence="1" type="ORF">CPAV1605_529</name>
</gene>
<evidence type="ECO:0000313" key="1">
    <source>
        <dbReference type="EMBL" id="VVU94804.1"/>
    </source>
</evidence>
<accession>A0A5E8CJJ8</accession>
<sequence>MSNTGYNFSMIDKNPKINKKTFDKKVTEYVIKIDSKDRDINNYLDPFSFKVRFNASGDSGSTPVIFARYNNIKYIKLYEAIIPRYNISQFYNGIDTDLFNNCLIRSGSVIRTKKRVEDKIEKGGFVIIGNQNIEVLEHIIFDDEDRLILKEFPNSLFPIMKYNDKEYKIEIINDRRTLDLIFVNNYTIDLDVLEENDLIVLENELNEIEEFDLNISSIKLKHKLQYPVRSVNPIVLKPADFKYIHGSLWWSGNSLKGAEADFINYGIGSIIYLSNSNMNQPSNSFVYLKITKFISRTEVKVQKMLGNLDKFKSGSGLQTIFNNSYVNNIVDFNNSTYVLLNIDEFNNDVCKGTNPILSQAFGILFPNNETDKKLSLTGLSDKIYPVSDLQNLNKMTISFLNSSGEKIKLDFLNPSTKITDIRNPLNPVNQVLLTFKIGVMEEEFEPQSSYNPIIY</sequence>
<proteinExistence type="predicted"/>
<organism evidence="1">
    <name type="scientific">seawater metagenome</name>
    <dbReference type="NCBI Taxonomy" id="1561972"/>
    <lineage>
        <taxon>unclassified sequences</taxon>
        <taxon>metagenomes</taxon>
        <taxon>ecological metagenomes</taxon>
    </lineage>
</organism>
<reference evidence="1" key="1">
    <citation type="submission" date="2019-09" db="EMBL/GenBank/DDBJ databases">
        <authorList>
            <person name="Needham M D."/>
        </authorList>
    </citation>
    <scope>NUCLEOTIDE SEQUENCE</scope>
</reference>
<name>A0A5E8CJJ8_9ZZZZ</name>
<dbReference type="AlphaFoldDB" id="A0A5E8CJJ8"/>